<organism evidence="1 3">
    <name type="scientific">Sphingobium fontiphilum</name>
    <dbReference type="NCBI Taxonomy" id="944425"/>
    <lineage>
        <taxon>Bacteria</taxon>
        <taxon>Pseudomonadati</taxon>
        <taxon>Pseudomonadota</taxon>
        <taxon>Alphaproteobacteria</taxon>
        <taxon>Sphingomonadales</taxon>
        <taxon>Sphingomonadaceae</taxon>
        <taxon>Sphingobium</taxon>
    </lineage>
</organism>
<dbReference type="EMBL" id="JACIEB010000010">
    <property type="protein sequence ID" value="MBB3983648.1"/>
    <property type="molecule type" value="Genomic_DNA"/>
</dbReference>
<gene>
    <name evidence="1" type="ORF">GGR44_002504</name>
    <name evidence="2" type="ORF">GGR44_003344</name>
</gene>
<evidence type="ECO:0000313" key="2">
    <source>
        <dbReference type="EMBL" id="MBB3983648.1"/>
    </source>
</evidence>
<evidence type="ECO:0000313" key="3">
    <source>
        <dbReference type="Proteomes" id="UP000552757"/>
    </source>
</evidence>
<dbReference type="Proteomes" id="UP000552757">
    <property type="component" value="Unassembled WGS sequence"/>
</dbReference>
<evidence type="ECO:0000313" key="1">
    <source>
        <dbReference type="EMBL" id="MBB3982838.1"/>
    </source>
</evidence>
<sequence length="31" mass="3309">MKVSYLCMTGYDGPAPGIEVWPASPEYCDAG</sequence>
<name>A0A7W6DGY4_9SPHN</name>
<comment type="caution">
    <text evidence="1">The sequence shown here is derived from an EMBL/GenBank/DDBJ whole genome shotgun (WGS) entry which is preliminary data.</text>
</comment>
<protein>
    <submittedName>
        <fullName evidence="1">Uncharacterized protein</fullName>
    </submittedName>
</protein>
<reference evidence="1 3" key="1">
    <citation type="submission" date="2020-08" db="EMBL/GenBank/DDBJ databases">
        <title>Genomic Encyclopedia of Type Strains, Phase IV (KMG-IV): sequencing the most valuable type-strain genomes for metagenomic binning, comparative biology and taxonomic classification.</title>
        <authorList>
            <person name="Goeker M."/>
        </authorList>
    </citation>
    <scope>NUCLEOTIDE SEQUENCE [LARGE SCALE GENOMIC DNA]</scope>
    <source>
        <strain evidence="1 3">DSM 29348</strain>
    </source>
</reference>
<keyword evidence="3" id="KW-1185">Reference proteome</keyword>
<proteinExistence type="predicted"/>
<dbReference type="EMBL" id="JACIEB010000005">
    <property type="protein sequence ID" value="MBB3982838.1"/>
    <property type="molecule type" value="Genomic_DNA"/>
</dbReference>
<accession>A0A7W6DGY4</accession>
<feature type="non-terminal residue" evidence="1">
    <location>
        <position position="31"/>
    </location>
</feature>
<dbReference type="AlphaFoldDB" id="A0A7W6DGY4"/>